<accession>A0A0K0XXA9</accession>
<proteinExistence type="predicted"/>
<dbReference type="PANTHER" id="PTHR44227:SF3">
    <property type="entry name" value="PROTEIN O-MANNOSYL-TRANSFERASE TMTC4"/>
    <property type="match status" value="1"/>
</dbReference>
<reference evidence="1 2" key="1">
    <citation type="submission" date="2015-07" db="EMBL/GenBank/DDBJ databases">
        <authorList>
            <person name="Noorani M."/>
        </authorList>
    </citation>
    <scope>NUCLEOTIDE SEQUENCE [LARGE SCALE GENOMIC DNA]</scope>
    <source>
        <strain evidence="1 2">KCTC 42284</strain>
    </source>
</reference>
<keyword evidence="2" id="KW-1185">Reference proteome</keyword>
<dbReference type="GO" id="GO:0030968">
    <property type="term" value="P:endoplasmic reticulum unfolded protein response"/>
    <property type="evidence" value="ECO:0007669"/>
    <property type="project" value="TreeGrafter"/>
</dbReference>
<gene>
    <name evidence="1" type="ORF">WM2015_1879</name>
</gene>
<evidence type="ECO:0000313" key="1">
    <source>
        <dbReference type="EMBL" id="AKS42246.1"/>
    </source>
</evidence>
<protein>
    <submittedName>
        <fullName evidence="1">Uncharacterized protein</fullName>
    </submittedName>
</protein>
<name>A0A0K0XXA9_9GAMM</name>
<sequence>MTMNDLSSASWRYYRTRILLAFFAFPLGMLTVFLVYWQGITSPFHFDDAPNLTGLSVVSSSLESKLLFVFGGLAGPSGRPVSLASFLIDGAAWPHDSSVFVRTNILIHLINACLVCWIGLLIARARDHSALTSAWVGIIAFLLWATSPLLQSASFMVIQRMTTLSALFVFLGLVFHLKLREARGVDQSWKLLLLGLNVSLFTVLATLSKENGALLPALVLLVEWLLLKRPPGLETRSWSIWKGVFLGIPAILVLVFLVYKGNYTEADLLRRGFDVGDRLATEAMILWEYLAAAANLNPQFLNPYLDNYPIARSFWAPMPFIASMGWLILLVVAVFLRSKAGPAAFAICWYLVAHSVESTTIPLELVFQHRNYVPLVGIALAIPIVAMESRGLLRTSLMLVGLLLLSANIAQSRSNSWIWGDANRAAEYWLNDNPTSVRAKTVMLDRLIKSERLEEALAYTEVAEDSSGPENRAVFQLMRLRLICGPEALGVAERAPSLAELQQSLQSAAFSFALADSIRAFNSDSGSERCPWLDDAAVNLLLEVALQNPALEANHLTRFLLSRSIAVLAARNEQWQRAIDFYKQALQAFPEPGVLQQITVIHLRTGTLAQGCEYLASALDRGWSRPVLRQNWRRQVRALHAYLSREAMMRGADCMPLPN</sequence>
<dbReference type="EMBL" id="CP012154">
    <property type="protein sequence ID" value="AKS42246.1"/>
    <property type="molecule type" value="Genomic_DNA"/>
</dbReference>
<dbReference type="PANTHER" id="PTHR44227">
    <property type="match status" value="1"/>
</dbReference>
<dbReference type="RefSeq" id="WP_183971341.1">
    <property type="nucleotide sequence ID" value="NZ_JACHIC010000001.1"/>
</dbReference>
<dbReference type="GO" id="GO:0000030">
    <property type="term" value="F:mannosyltransferase activity"/>
    <property type="evidence" value="ECO:0007669"/>
    <property type="project" value="TreeGrafter"/>
</dbReference>
<evidence type="ECO:0000313" key="2">
    <source>
        <dbReference type="Proteomes" id="UP000066624"/>
    </source>
</evidence>
<dbReference type="InterPro" id="IPR052346">
    <property type="entry name" value="O-mannosyl-transferase_TMTC"/>
</dbReference>
<dbReference type="Proteomes" id="UP000066624">
    <property type="component" value="Chromosome"/>
</dbReference>
<dbReference type="KEGG" id="wma:WM2015_1879"/>
<dbReference type="AlphaFoldDB" id="A0A0K0XXA9"/>
<dbReference type="GO" id="GO:0035269">
    <property type="term" value="P:protein O-linked glycosylation via mannose"/>
    <property type="evidence" value="ECO:0007669"/>
    <property type="project" value="TreeGrafter"/>
</dbReference>
<dbReference type="PATRIC" id="fig|1579979.3.peg.1922"/>
<dbReference type="STRING" id="1579979.WM2015_1879"/>
<organism evidence="1 2">
    <name type="scientific">Wenzhouxiangella marina</name>
    <dbReference type="NCBI Taxonomy" id="1579979"/>
    <lineage>
        <taxon>Bacteria</taxon>
        <taxon>Pseudomonadati</taxon>
        <taxon>Pseudomonadota</taxon>
        <taxon>Gammaproteobacteria</taxon>
        <taxon>Chromatiales</taxon>
        <taxon>Wenzhouxiangellaceae</taxon>
        <taxon>Wenzhouxiangella</taxon>
    </lineage>
</organism>